<dbReference type="InterPro" id="IPR036865">
    <property type="entry name" value="CRAL-TRIO_dom_sf"/>
</dbReference>
<dbReference type="Pfam" id="PF00650">
    <property type="entry name" value="CRAL_TRIO"/>
    <property type="match status" value="1"/>
</dbReference>
<dbReference type="Pfam" id="PF03765">
    <property type="entry name" value="CRAL_TRIO_N"/>
    <property type="match status" value="1"/>
</dbReference>
<dbReference type="PANTHER" id="PTHR45824:SF1">
    <property type="entry name" value="PHOSPHATIDYLINOSITOL TRANSFER PROTEIN 3"/>
    <property type="match status" value="1"/>
</dbReference>
<dbReference type="EMBL" id="ADBJ01000039">
    <property type="protein sequence ID" value="EFA77752.1"/>
    <property type="molecule type" value="Genomic_DNA"/>
</dbReference>
<dbReference type="SMART" id="SM01100">
    <property type="entry name" value="CRAL_TRIO_N"/>
    <property type="match status" value="1"/>
</dbReference>
<feature type="compositionally biased region" description="Polar residues" evidence="1">
    <location>
        <begin position="295"/>
        <end position="313"/>
    </location>
</feature>
<dbReference type="GeneID" id="31364725"/>
<dbReference type="AlphaFoldDB" id="D3BL18"/>
<evidence type="ECO:0000256" key="1">
    <source>
        <dbReference type="SAM" id="MobiDB-lite"/>
    </source>
</evidence>
<dbReference type="GO" id="GO:0008526">
    <property type="term" value="F:phosphatidylinositol transfer activity"/>
    <property type="evidence" value="ECO:0007669"/>
    <property type="project" value="TreeGrafter"/>
</dbReference>
<reference evidence="3 4" key="1">
    <citation type="journal article" date="2011" name="Genome Res.">
        <title>Phylogeny-wide analysis of social amoeba genomes highlights ancient origins for complex intercellular communication.</title>
        <authorList>
            <person name="Heidel A.J."/>
            <person name="Lawal H.M."/>
            <person name="Felder M."/>
            <person name="Schilde C."/>
            <person name="Helps N.R."/>
            <person name="Tunggal B."/>
            <person name="Rivero F."/>
            <person name="John U."/>
            <person name="Schleicher M."/>
            <person name="Eichinger L."/>
            <person name="Platzer M."/>
            <person name="Noegel A.A."/>
            <person name="Schaap P."/>
            <person name="Gloeckner G."/>
        </authorList>
    </citation>
    <scope>NUCLEOTIDE SEQUENCE [LARGE SCALE GENOMIC DNA]</scope>
    <source>
        <strain evidence="4">ATCC 26659 / Pp 5 / PN500</strain>
    </source>
</reference>
<sequence>MEPQPAFNPFANLTPKQLDAFKEMKKNLSDFTDPEDVAYLTDMCILRYLRARNYTVSKSEKMLRNTLAWRKSYRPQDVKLSEVTDIAKTGAIYVNGKDVKGRPIIIARPRNDTLKKMPHELKFKNLVYWLEQGFRQMNESKGIETFCFVVDYHGFSRKSMDMKTNLESMHHLLDNCPERMGQSLFLDPPTMFWVAWKIISPFLNEVTLSKVKFIYSKKVNGKRTFPELSNYISPDQLEMDLGGENPVTFNRDPASFLNNPLVSMSSNSLSAQMQLEEAIEPEEEEIDEKEFEQFKASNSNNHIQPTPISTTSV</sequence>
<organism evidence="3 4">
    <name type="scientific">Heterostelium pallidum (strain ATCC 26659 / Pp 5 / PN500)</name>
    <name type="common">Cellular slime mold</name>
    <name type="synonym">Polysphondylium pallidum</name>
    <dbReference type="NCBI Taxonomy" id="670386"/>
    <lineage>
        <taxon>Eukaryota</taxon>
        <taxon>Amoebozoa</taxon>
        <taxon>Evosea</taxon>
        <taxon>Eumycetozoa</taxon>
        <taxon>Dictyostelia</taxon>
        <taxon>Acytosteliales</taxon>
        <taxon>Acytosteliaceae</taxon>
        <taxon>Heterostelium</taxon>
    </lineage>
</organism>
<dbReference type="PROSITE" id="PS50191">
    <property type="entry name" value="CRAL_TRIO"/>
    <property type="match status" value="1"/>
</dbReference>
<dbReference type="InterPro" id="IPR052578">
    <property type="entry name" value="PI_Transfer_CRAL-TRIO"/>
</dbReference>
<dbReference type="InterPro" id="IPR001251">
    <property type="entry name" value="CRAL-TRIO_dom"/>
</dbReference>
<dbReference type="RefSeq" id="XP_020429880.1">
    <property type="nucleotide sequence ID" value="XM_020580047.1"/>
</dbReference>
<dbReference type="SUPFAM" id="SSF46938">
    <property type="entry name" value="CRAL/TRIO N-terminal domain"/>
    <property type="match status" value="1"/>
</dbReference>
<gene>
    <name evidence="3" type="primary">rsc5</name>
    <name evidence="3" type="ORF">PPL_09250</name>
</gene>
<comment type="caution">
    <text evidence="3">The sequence shown here is derived from an EMBL/GenBank/DDBJ whole genome shotgun (WGS) entry which is preliminary data.</text>
</comment>
<name>D3BL18_HETP5</name>
<dbReference type="SUPFAM" id="SSF52087">
    <property type="entry name" value="CRAL/TRIO domain"/>
    <property type="match status" value="1"/>
</dbReference>
<keyword evidence="4" id="KW-1185">Reference proteome</keyword>
<dbReference type="OMA" id="RITWIID"/>
<dbReference type="Proteomes" id="UP000001396">
    <property type="component" value="Unassembled WGS sequence"/>
</dbReference>
<dbReference type="InterPro" id="IPR036273">
    <property type="entry name" value="CRAL/TRIO_N_dom_sf"/>
</dbReference>
<evidence type="ECO:0000313" key="4">
    <source>
        <dbReference type="Proteomes" id="UP000001396"/>
    </source>
</evidence>
<dbReference type="PANTHER" id="PTHR45824">
    <property type="entry name" value="GH16843P"/>
    <property type="match status" value="1"/>
</dbReference>
<dbReference type="SMART" id="SM00516">
    <property type="entry name" value="SEC14"/>
    <property type="match status" value="1"/>
</dbReference>
<protein>
    <submittedName>
        <fullName evidence="3">Cellular retinaldehyde-binding/triple function domain-containing protein</fullName>
    </submittedName>
</protein>
<dbReference type="CDD" id="cd00170">
    <property type="entry name" value="SEC14"/>
    <property type="match status" value="1"/>
</dbReference>
<evidence type="ECO:0000313" key="3">
    <source>
        <dbReference type="EMBL" id="EFA77752.1"/>
    </source>
</evidence>
<proteinExistence type="predicted"/>
<dbReference type="InterPro" id="IPR011074">
    <property type="entry name" value="CRAL/TRIO_N_dom"/>
</dbReference>
<dbReference type="Gene3D" id="3.40.525.10">
    <property type="entry name" value="CRAL-TRIO lipid binding domain"/>
    <property type="match status" value="1"/>
</dbReference>
<accession>D3BL18</accession>
<feature type="region of interest" description="Disordered" evidence="1">
    <location>
        <begin position="292"/>
        <end position="313"/>
    </location>
</feature>
<feature type="domain" description="CRAL-TRIO" evidence="2">
    <location>
        <begin position="82"/>
        <end position="249"/>
    </location>
</feature>
<evidence type="ECO:0000259" key="2">
    <source>
        <dbReference type="PROSITE" id="PS50191"/>
    </source>
</evidence>
<dbReference type="InParanoid" id="D3BL18"/>